<evidence type="ECO:0000256" key="1">
    <source>
        <dbReference type="ARBA" id="ARBA00004370"/>
    </source>
</evidence>
<comment type="caution">
    <text evidence="5">The sequence shown here is derived from an EMBL/GenBank/DDBJ whole genome shotgun (WGS) entry which is preliminary data.</text>
</comment>
<dbReference type="EMBL" id="JBHSFG010000076">
    <property type="protein sequence ID" value="MFC4470071.1"/>
    <property type="molecule type" value="Genomic_DNA"/>
</dbReference>
<evidence type="ECO:0000256" key="4">
    <source>
        <dbReference type="SAM" id="Phobius"/>
    </source>
</evidence>
<comment type="subcellular location">
    <subcellularLocation>
        <location evidence="1">Membrane</location>
    </subcellularLocation>
</comment>
<dbReference type="RefSeq" id="WP_386350191.1">
    <property type="nucleotide sequence ID" value="NZ_JBHSFG010000076.1"/>
</dbReference>
<evidence type="ECO:0000256" key="2">
    <source>
        <dbReference type="ARBA" id="ARBA00023136"/>
    </source>
</evidence>
<dbReference type="PANTHER" id="PTHR37042:SF4">
    <property type="entry name" value="OUTER MEMBRANE PROTEIN RV1973"/>
    <property type="match status" value="1"/>
</dbReference>
<keyword evidence="4" id="KW-1133">Transmembrane helix</keyword>
<evidence type="ECO:0000256" key="3">
    <source>
        <dbReference type="SAM" id="MobiDB-lite"/>
    </source>
</evidence>
<protein>
    <recommendedName>
        <fullName evidence="7">Mce-associated membrane protein</fullName>
    </recommendedName>
</protein>
<name>A0ABV8Z3T6_9ACTN</name>
<keyword evidence="6" id="KW-1185">Reference proteome</keyword>
<evidence type="ECO:0000313" key="5">
    <source>
        <dbReference type="EMBL" id="MFC4470071.1"/>
    </source>
</evidence>
<feature type="transmembrane region" description="Helical" evidence="4">
    <location>
        <begin position="125"/>
        <end position="148"/>
    </location>
</feature>
<keyword evidence="2 4" id="KW-0472">Membrane</keyword>
<organism evidence="5 6">
    <name type="scientific">Streptomyces xiangluensis</name>
    <dbReference type="NCBI Taxonomy" id="2665720"/>
    <lineage>
        <taxon>Bacteria</taxon>
        <taxon>Bacillati</taxon>
        <taxon>Actinomycetota</taxon>
        <taxon>Actinomycetes</taxon>
        <taxon>Kitasatosporales</taxon>
        <taxon>Streptomycetaceae</taxon>
        <taxon>Streptomyces</taxon>
    </lineage>
</organism>
<reference evidence="6" key="1">
    <citation type="journal article" date="2019" name="Int. J. Syst. Evol. Microbiol.">
        <title>The Global Catalogue of Microorganisms (GCM) 10K type strain sequencing project: providing services to taxonomists for standard genome sequencing and annotation.</title>
        <authorList>
            <consortium name="The Broad Institute Genomics Platform"/>
            <consortium name="The Broad Institute Genome Sequencing Center for Infectious Disease"/>
            <person name="Wu L."/>
            <person name="Ma J."/>
        </authorList>
    </citation>
    <scope>NUCLEOTIDE SEQUENCE [LARGE SCALE GENOMIC DNA]</scope>
    <source>
        <strain evidence="6">DT43</strain>
    </source>
</reference>
<keyword evidence="4" id="KW-0812">Transmembrane</keyword>
<accession>A0ABV8Z3T6</accession>
<sequence>MANPTSRTRGAGSPARRTLTAAARAAAKRTAAEGPKRVTGDPGGPGPVEAAASKTPRRPEEQESGPTVVIDVPDGWDDPPEPSPESFEEDPPEGDGDSDSAGESETKGEGETGSGTGARRLRGRLLTAILSVLLIAGLVAVAVLGWQYREGRRAEQARGQALTAARKAAPVVLSYDYRRLDRDFAAARARLTGDFRDKYGKTTKTVVGPTARKYEGVVKATVAEPTAGGTPAASVVSASPDKAVVLLFVNQVTRSTQVSGPRVDLNRVLMTLDRTSEGWKVSAVDAL</sequence>
<feature type="compositionally biased region" description="Basic and acidic residues" evidence="3">
    <location>
        <begin position="30"/>
        <end position="39"/>
    </location>
</feature>
<feature type="region of interest" description="Disordered" evidence="3">
    <location>
        <begin position="1"/>
        <end position="117"/>
    </location>
</feature>
<proteinExistence type="predicted"/>
<dbReference type="PANTHER" id="PTHR37042">
    <property type="entry name" value="OUTER MEMBRANE PROTEIN RV1973"/>
    <property type="match status" value="1"/>
</dbReference>
<gene>
    <name evidence="5" type="ORF">ACFPH6_37180</name>
</gene>
<feature type="compositionally biased region" description="Low complexity" evidence="3">
    <location>
        <begin position="15"/>
        <end position="29"/>
    </location>
</feature>
<evidence type="ECO:0008006" key="7">
    <source>
        <dbReference type="Google" id="ProtNLM"/>
    </source>
</evidence>
<dbReference type="Proteomes" id="UP001596012">
    <property type="component" value="Unassembled WGS sequence"/>
</dbReference>
<feature type="compositionally biased region" description="Acidic residues" evidence="3">
    <location>
        <begin position="74"/>
        <end position="102"/>
    </location>
</feature>
<evidence type="ECO:0000313" key="6">
    <source>
        <dbReference type="Proteomes" id="UP001596012"/>
    </source>
</evidence>